<proteinExistence type="predicted"/>
<dbReference type="Proteomes" id="UP000037505">
    <property type="component" value="Unassembled WGS sequence"/>
</dbReference>
<name>A0A0L1ISP7_ASPN3</name>
<accession>A0A0L1ISP7</accession>
<protein>
    <submittedName>
        <fullName evidence="2">Uncharacterized protein</fullName>
    </submittedName>
</protein>
<evidence type="ECO:0000256" key="1">
    <source>
        <dbReference type="SAM" id="MobiDB-lite"/>
    </source>
</evidence>
<feature type="compositionally biased region" description="Basic residues" evidence="1">
    <location>
        <begin position="1"/>
        <end position="10"/>
    </location>
</feature>
<dbReference type="EMBL" id="JNOM01000339">
    <property type="protein sequence ID" value="KNG82507.1"/>
    <property type="molecule type" value="Genomic_DNA"/>
</dbReference>
<dbReference type="AlphaFoldDB" id="A0A0L1ISP7"/>
<evidence type="ECO:0000313" key="3">
    <source>
        <dbReference type="Proteomes" id="UP000037505"/>
    </source>
</evidence>
<reference evidence="2 3" key="1">
    <citation type="submission" date="2014-06" db="EMBL/GenBank/DDBJ databases">
        <title>The Genome of the Aflatoxigenic Filamentous Fungus Aspergillus nomius.</title>
        <authorList>
            <person name="Moore M.G."/>
            <person name="Shannon B.M."/>
            <person name="Brian M.M."/>
        </authorList>
    </citation>
    <scope>NUCLEOTIDE SEQUENCE [LARGE SCALE GENOMIC DNA]</scope>
    <source>
        <strain evidence="2 3">NRRL 13137</strain>
    </source>
</reference>
<sequence length="312" mass="36144">MYLHHSHKTAIKAVPHTPSTAPPHYPTHPIKPPSRLVKSITIVLQGCSANVRNHSITSTTITLLTKPTDTSPPTDRYHTCPHPHHTPYSEVHLPPILFRMDAPIGQDLPDLTSLSENGAVARDHEDREIWDFPFLPRYITSNPPGWLLEYWMRTDPRLTYRDIRVRMTAPPRLRPAENALNMRRERDARRPLRLSCWTYRRGTPGRLNKIDVERVERWSVDQIRYNTTMDVVYADGVPVHLADRALAAHTPSTYPLDYFLNEGRAEIPSDRIRVAQSVFFRLSERAKQLGLTSWRQLPDSEWPDTFRYNVSR</sequence>
<organism evidence="2 3">
    <name type="scientific">Aspergillus nomiae NRRL (strain ATCC 15546 / NRRL 13137 / CBS 260.88 / M93)</name>
    <dbReference type="NCBI Taxonomy" id="1509407"/>
    <lineage>
        <taxon>Eukaryota</taxon>
        <taxon>Fungi</taxon>
        <taxon>Dikarya</taxon>
        <taxon>Ascomycota</taxon>
        <taxon>Pezizomycotina</taxon>
        <taxon>Eurotiomycetes</taxon>
        <taxon>Eurotiomycetidae</taxon>
        <taxon>Eurotiales</taxon>
        <taxon>Aspergillaceae</taxon>
        <taxon>Aspergillus</taxon>
        <taxon>Aspergillus subgen. Circumdati</taxon>
    </lineage>
</organism>
<comment type="caution">
    <text evidence="2">The sequence shown here is derived from an EMBL/GenBank/DDBJ whole genome shotgun (WGS) entry which is preliminary data.</text>
</comment>
<dbReference type="GeneID" id="26811499"/>
<dbReference type="RefSeq" id="XP_015403430.1">
    <property type="nucleotide sequence ID" value="XM_015554951.1"/>
</dbReference>
<keyword evidence="3" id="KW-1185">Reference proteome</keyword>
<evidence type="ECO:0000313" key="2">
    <source>
        <dbReference type="EMBL" id="KNG82507.1"/>
    </source>
</evidence>
<dbReference type="OrthoDB" id="5409522at2759"/>
<gene>
    <name evidence="2" type="ORF">ANOM_009695</name>
</gene>
<feature type="region of interest" description="Disordered" evidence="1">
    <location>
        <begin position="1"/>
        <end position="23"/>
    </location>
</feature>